<dbReference type="Pfam" id="PF02631">
    <property type="entry name" value="RecX_HTH2"/>
    <property type="match status" value="1"/>
</dbReference>
<dbReference type="PANTHER" id="PTHR33602:SF1">
    <property type="entry name" value="REGULATORY PROTEIN RECX FAMILY PROTEIN"/>
    <property type="match status" value="1"/>
</dbReference>
<evidence type="ECO:0000313" key="10">
    <source>
        <dbReference type="Proteomes" id="UP000288361"/>
    </source>
</evidence>
<feature type="domain" description="RecX third three-helical" evidence="7">
    <location>
        <begin position="105"/>
        <end position="150"/>
    </location>
</feature>
<dbReference type="Pfam" id="PF21982">
    <property type="entry name" value="RecX_HTH1"/>
    <property type="match status" value="1"/>
</dbReference>
<dbReference type="Gene3D" id="1.10.10.10">
    <property type="entry name" value="Winged helix-like DNA-binding domain superfamily/Winged helix DNA-binding domain"/>
    <property type="match status" value="3"/>
</dbReference>
<comment type="function">
    <text evidence="5">Modulates RecA activity.</text>
</comment>
<dbReference type="InterPro" id="IPR003783">
    <property type="entry name" value="Regulatory_RecX"/>
</dbReference>
<evidence type="ECO:0000259" key="7">
    <source>
        <dbReference type="Pfam" id="PF21981"/>
    </source>
</evidence>
<dbReference type="RefSeq" id="WP_053952513.1">
    <property type="nucleotide sequence ID" value="NZ_JBHUMT010000016.1"/>
</dbReference>
<keyword evidence="4 5" id="KW-0963">Cytoplasm</keyword>
<comment type="subcellular location">
    <subcellularLocation>
        <location evidence="1 5">Cytoplasm</location>
    </subcellularLocation>
</comment>
<sequence>MGESSEEYDESALRDSVFRLLGRREQSYQELRRKLIQKRWPNDMVDAVLKDFKEKGWQSDERFAEIFIREKVSQKQGRLKILAQATQQKGLSVELVERLLEEMEVDWFSLCAELKERRFGEEPPADQKQWLKQVRFLQQRGFNSEQIFACVNRPES</sequence>
<dbReference type="AlphaFoldDB" id="A0A432YXI4"/>
<accession>A0A432YXI4</accession>
<dbReference type="InterPro" id="IPR053926">
    <property type="entry name" value="RecX_HTH_1st"/>
</dbReference>
<evidence type="ECO:0000256" key="1">
    <source>
        <dbReference type="ARBA" id="ARBA00004496"/>
    </source>
</evidence>
<evidence type="ECO:0000313" key="9">
    <source>
        <dbReference type="EMBL" id="RUO68044.1"/>
    </source>
</evidence>
<dbReference type="EMBL" id="PIQA01000001">
    <property type="protein sequence ID" value="RUO68044.1"/>
    <property type="molecule type" value="Genomic_DNA"/>
</dbReference>
<dbReference type="Pfam" id="PF21981">
    <property type="entry name" value="RecX_HTH3"/>
    <property type="match status" value="1"/>
</dbReference>
<dbReference type="GO" id="GO:0005737">
    <property type="term" value="C:cytoplasm"/>
    <property type="evidence" value="ECO:0007669"/>
    <property type="project" value="UniProtKB-SubCell"/>
</dbReference>
<comment type="similarity">
    <text evidence="2 5">Belongs to the RecX family.</text>
</comment>
<name>A0A432YXI4_9GAMM</name>
<comment type="caution">
    <text evidence="9">The sequence shown here is derived from an EMBL/GenBank/DDBJ whole genome shotgun (WGS) entry which is preliminary data.</text>
</comment>
<feature type="domain" description="RecX first three-helical" evidence="8">
    <location>
        <begin position="15"/>
        <end position="50"/>
    </location>
</feature>
<dbReference type="Proteomes" id="UP000288361">
    <property type="component" value="Unassembled WGS sequence"/>
</dbReference>
<evidence type="ECO:0000259" key="8">
    <source>
        <dbReference type="Pfam" id="PF21982"/>
    </source>
</evidence>
<reference evidence="9 10" key="1">
    <citation type="journal article" date="2011" name="Front. Microbiol.">
        <title>Genomic signatures of strain selection and enhancement in Bacillus atrophaeus var. globigii, a historical biowarfare simulant.</title>
        <authorList>
            <person name="Gibbons H.S."/>
            <person name="Broomall S.M."/>
            <person name="McNew L.A."/>
            <person name="Daligault H."/>
            <person name="Chapman C."/>
            <person name="Bruce D."/>
            <person name="Karavis M."/>
            <person name="Krepps M."/>
            <person name="McGregor P.A."/>
            <person name="Hong C."/>
            <person name="Park K.H."/>
            <person name="Akmal A."/>
            <person name="Feldman A."/>
            <person name="Lin J.S."/>
            <person name="Chang W.E."/>
            <person name="Higgs B.W."/>
            <person name="Demirev P."/>
            <person name="Lindquist J."/>
            <person name="Liem A."/>
            <person name="Fochler E."/>
            <person name="Read T.D."/>
            <person name="Tapia R."/>
            <person name="Johnson S."/>
            <person name="Bishop-Lilly K.A."/>
            <person name="Detter C."/>
            <person name="Han C."/>
            <person name="Sozhamannan S."/>
            <person name="Rosenzweig C.N."/>
            <person name="Skowronski E.W."/>
        </authorList>
    </citation>
    <scope>NUCLEOTIDE SEQUENCE [LARGE SCALE GENOMIC DNA]</scope>
    <source>
        <strain evidence="9 10">TPS4-2</strain>
    </source>
</reference>
<dbReference type="InterPro" id="IPR053925">
    <property type="entry name" value="RecX_HTH_3rd"/>
</dbReference>
<feature type="domain" description="RecX second three-helical" evidence="6">
    <location>
        <begin position="59"/>
        <end position="98"/>
    </location>
</feature>
<evidence type="ECO:0000256" key="2">
    <source>
        <dbReference type="ARBA" id="ARBA00009695"/>
    </source>
</evidence>
<dbReference type="GO" id="GO:0006282">
    <property type="term" value="P:regulation of DNA repair"/>
    <property type="evidence" value="ECO:0007669"/>
    <property type="project" value="UniProtKB-UniRule"/>
</dbReference>
<evidence type="ECO:0000259" key="6">
    <source>
        <dbReference type="Pfam" id="PF02631"/>
    </source>
</evidence>
<protein>
    <recommendedName>
        <fullName evidence="3 5">Regulatory protein RecX</fullName>
    </recommendedName>
</protein>
<organism evidence="9 10">
    <name type="scientific">Idiomarina piscisalsi</name>
    <dbReference type="NCBI Taxonomy" id="1096243"/>
    <lineage>
        <taxon>Bacteria</taxon>
        <taxon>Pseudomonadati</taxon>
        <taxon>Pseudomonadota</taxon>
        <taxon>Gammaproteobacteria</taxon>
        <taxon>Alteromonadales</taxon>
        <taxon>Idiomarinaceae</taxon>
        <taxon>Idiomarina</taxon>
    </lineage>
</organism>
<dbReference type="InterPro" id="IPR053924">
    <property type="entry name" value="RecX_HTH_2nd"/>
</dbReference>
<evidence type="ECO:0000256" key="5">
    <source>
        <dbReference type="HAMAP-Rule" id="MF_01114"/>
    </source>
</evidence>
<dbReference type="PANTHER" id="PTHR33602">
    <property type="entry name" value="REGULATORY PROTEIN RECX FAMILY PROTEIN"/>
    <property type="match status" value="1"/>
</dbReference>
<gene>
    <name evidence="5" type="primary">recX</name>
    <name evidence="9" type="ORF">CWI73_04095</name>
</gene>
<proteinExistence type="inferred from homology"/>
<evidence type="ECO:0000256" key="3">
    <source>
        <dbReference type="ARBA" id="ARBA00018111"/>
    </source>
</evidence>
<dbReference type="HAMAP" id="MF_01114">
    <property type="entry name" value="RecX"/>
    <property type="match status" value="1"/>
</dbReference>
<dbReference type="InterPro" id="IPR036388">
    <property type="entry name" value="WH-like_DNA-bd_sf"/>
</dbReference>
<evidence type="ECO:0000256" key="4">
    <source>
        <dbReference type="ARBA" id="ARBA00022490"/>
    </source>
</evidence>